<dbReference type="Gene3D" id="2.60.40.420">
    <property type="entry name" value="Cupredoxins - blue copper proteins"/>
    <property type="match status" value="1"/>
</dbReference>
<sequence length="219" mass="22053">MRATALASAAIIALASHASAETIKIDVGPNGQFAFQPNNIKAKVGDVLSFNFHPLNHSVVMGDFANPCAPAKTGGFFSGFMPVASGVGSQTFEVTVNNTDPIFFYCSQNKFSHCISGMSGVVNEPSSGDTLDAYQAAAKSVKSASNPATVFGGRLVANAEATSSATTTAAPAATTTSCTTGNKAPNGNGYKRDTCSGAGSVQASIGIVAASLGMALLLS</sequence>
<organism evidence="3 4">
    <name type="scientific">Hypocrea jecorina (strain ATCC 56765 / BCRC 32924 / NRRL 11460 / Rut C-30)</name>
    <name type="common">Trichoderma reesei</name>
    <dbReference type="NCBI Taxonomy" id="1344414"/>
    <lineage>
        <taxon>Eukaryota</taxon>
        <taxon>Fungi</taxon>
        <taxon>Dikarya</taxon>
        <taxon>Ascomycota</taxon>
        <taxon>Pezizomycotina</taxon>
        <taxon>Sordariomycetes</taxon>
        <taxon>Hypocreomycetidae</taxon>
        <taxon>Hypocreales</taxon>
        <taxon>Hypocreaceae</taxon>
        <taxon>Trichoderma</taxon>
    </lineage>
</organism>
<evidence type="ECO:0000256" key="2">
    <source>
        <dbReference type="SAM" id="SignalP"/>
    </source>
</evidence>
<dbReference type="InterPro" id="IPR052953">
    <property type="entry name" value="Ser-rich/MCO-related"/>
</dbReference>
<feature type="region of interest" description="Disordered" evidence="1">
    <location>
        <begin position="166"/>
        <end position="185"/>
    </location>
</feature>
<dbReference type="CDD" id="cd00920">
    <property type="entry name" value="Cupredoxin"/>
    <property type="match status" value="1"/>
</dbReference>
<dbReference type="HOGENOM" id="CLU_053381_4_2_1"/>
<dbReference type="KEGG" id="trr:M419DRAFT_82250"/>
<dbReference type="AlphaFoldDB" id="A0A024S7G4"/>
<dbReference type="OrthoDB" id="2331100at2759"/>
<accession>A0A024S7G4</accession>
<dbReference type="PANTHER" id="PTHR34883:SF15">
    <property type="entry name" value="EXTRACELLULAR SERINE-RICH PROTEIN"/>
    <property type="match status" value="1"/>
</dbReference>
<evidence type="ECO:0000313" key="3">
    <source>
        <dbReference type="EMBL" id="ETS01018.1"/>
    </source>
</evidence>
<protein>
    <submittedName>
        <fullName evidence="3">Cupredoxin</fullName>
    </submittedName>
</protein>
<evidence type="ECO:0000313" key="4">
    <source>
        <dbReference type="Proteomes" id="UP000024376"/>
    </source>
</evidence>
<keyword evidence="2" id="KW-0732">Signal</keyword>
<evidence type="ECO:0000256" key="1">
    <source>
        <dbReference type="SAM" id="MobiDB-lite"/>
    </source>
</evidence>
<feature type="signal peptide" evidence="2">
    <location>
        <begin position="1"/>
        <end position="20"/>
    </location>
</feature>
<dbReference type="EMBL" id="KI911150">
    <property type="protein sequence ID" value="ETS01018.1"/>
    <property type="molecule type" value="Genomic_DNA"/>
</dbReference>
<proteinExistence type="predicted"/>
<dbReference type="InterPro" id="IPR008972">
    <property type="entry name" value="Cupredoxin"/>
</dbReference>
<name>A0A024S7G4_HYPJR</name>
<gene>
    <name evidence="3" type="ORF">M419DRAFT_82250</name>
</gene>
<reference evidence="4" key="1">
    <citation type="journal article" date="2013" name="Ind. Biotechnol.">
        <title>Comparative genomics analysis of Trichoderma reesei strains.</title>
        <authorList>
            <person name="Koike H."/>
            <person name="Aerts A."/>
            <person name="LaButti K."/>
            <person name="Grigoriev I.V."/>
            <person name="Baker S.E."/>
        </authorList>
    </citation>
    <scope>NUCLEOTIDE SEQUENCE [LARGE SCALE GENOMIC DNA]</scope>
    <source>
        <strain evidence="4">ATCC 56765 / BCRC 32924 / NRRL 11460 / Rut C-30</strain>
    </source>
</reference>
<feature type="compositionally biased region" description="Low complexity" evidence="1">
    <location>
        <begin position="166"/>
        <end position="180"/>
    </location>
</feature>
<dbReference type="SUPFAM" id="SSF49503">
    <property type="entry name" value="Cupredoxins"/>
    <property type="match status" value="1"/>
</dbReference>
<dbReference type="PANTHER" id="PTHR34883">
    <property type="entry name" value="SERINE-RICH PROTEIN, PUTATIVE-RELATED-RELATED"/>
    <property type="match status" value="1"/>
</dbReference>
<dbReference type="Proteomes" id="UP000024376">
    <property type="component" value="Unassembled WGS sequence"/>
</dbReference>
<feature type="chain" id="PRO_5001536969" evidence="2">
    <location>
        <begin position="21"/>
        <end position="219"/>
    </location>
</feature>